<dbReference type="EMBL" id="JBHSBA010000016">
    <property type="protein sequence ID" value="MFC4128888.1"/>
    <property type="molecule type" value="Genomic_DNA"/>
</dbReference>
<proteinExistence type="predicted"/>
<sequence length="104" mass="11399">MSDRDTLIELIDDTRADGHSPSEAADYLLDAGWRPPAREITDPAELDALLVGSVVRDSADQVLRRAVVFVGQAPAWEVTGYEVPFSVDEIRLPVTVLFDATEES</sequence>
<keyword evidence="2" id="KW-1185">Reference proteome</keyword>
<comment type="caution">
    <text evidence="1">The sequence shown here is derived from an EMBL/GenBank/DDBJ whole genome shotgun (WGS) entry which is preliminary data.</text>
</comment>
<dbReference type="Proteomes" id="UP001595767">
    <property type="component" value="Unassembled WGS sequence"/>
</dbReference>
<protein>
    <submittedName>
        <fullName evidence="1">Uncharacterized protein</fullName>
    </submittedName>
</protein>
<organism evidence="1 2">
    <name type="scientific">Nocardia rhizosphaerae</name>
    <dbReference type="NCBI Taxonomy" id="1691571"/>
    <lineage>
        <taxon>Bacteria</taxon>
        <taxon>Bacillati</taxon>
        <taxon>Actinomycetota</taxon>
        <taxon>Actinomycetes</taxon>
        <taxon>Mycobacteriales</taxon>
        <taxon>Nocardiaceae</taxon>
        <taxon>Nocardia</taxon>
    </lineage>
</organism>
<evidence type="ECO:0000313" key="1">
    <source>
        <dbReference type="EMBL" id="MFC4128888.1"/>
    </source>
</evidence>
<dbReference type="RefSeq" id="WP_378554764.1">
    <property type="nucleotide sequence ID" value="NZ_JBHSBA010000016.1"/>
</dbReference>
<name>A0ABV8LEG4_9NOCA</name>
<reference evidence="2" key="1">
    <citation type="journal article" date="2019" name="Int. J. Syst. Evol. Microbiol.">
        <title>The Global Catalogue of Microorganisms (GCM) 10K type strain sequencing project: providing services to taxonomists for standard genome sequencing and annotation.</title>
        <authorList>
            <consortium name="The Broad Institute Genomics Platform"/>
            <consortium name="The Broad Institute Genome Sequencing Center for Infectious Disease"/>
            <person name="Wu L."/>
            <person name="Ma J."/>
        </authorList>
    </citation>
    <scope>NUCLEOTIDE SEQUENCE [LARGE SCALE GENOMIC DNA]</scope>
    <source>
        <strain evidence="2">CGMCC 4.7204</strain>
    </source>
</reference>
<gene>
    <name evidence="1" type="ORF">ACFOW8_28535</name>
</gene>
<accession>A0ABV8LEG4</accession>
<evidence type="ECO:0000313" key="2">
    <source>
        <dbReference type="Proteomes" id="UP001595767"/>
    </source>
</evidence>